<dbReference type="PANTHER" id="PTHR12663">
    <property type="entry name" value="ANDROGEN INDUCED INHIBITOR OF PROLIFERATION AS3 / PDS5-RELATED"/>
    <property type="match status" value="1"/>
</dbReference>
<dbReference type="Proteomes" id="UP001454036">
    <property type="component" value="Unassembled WGS sequence"/>
</dbReference>
<evidence type="ECO:0000256" key="3">
    <source>
        <dbReference type="ARBA" id="ARBA00022763"/>
    </source>
</evidence>
<reference evidence="9 10" key="1">
    <citation type="submission" date="2024-01" db="EMBL/GenBank/DDBJ databases">
        <title>The complete chloroplast genome sequence of Lithospermum erythrorhizon: insights into the phylogenetic relationship among Boraginaceae species and the maternal lineages of purple gromwells.</title>
        <authorList>
            <person name="Okada T."/>
            <person name="Watanabe K."/>
        </authorList>
    </citation>
    <scope>NUCLEOTIDE SEQUENCE [LARGE SCALE GENOMIC DNA]</scope>
</reference>
<evidence type="ECO:0000256" key="5">
    <source>
        <dbReference type="ARBA" id="ARBA00023204"/>
    </source>
</evidence>
<evidence type="ECO:0000256" key="4">
    <source>
        <dbReference type="ARBA" id="ARBA00022776"/>
    </source>
</evidence>
<gene>
    <name evidence="9" type="ORF">LIER_24593</name>
</gene>
<keyword evidence="3" id="KW-0227">DNA damage</keyword>
<accession>A0AAV3R5N3</accession>
<keyword evidence="7" id="KW-0131">Cell cycle</keyword>
<protein>
    <submittedName>
        <fullName evidence="9">Chromatin/chromatin-binding, or -regulatory protein</fullName>
    </submittedName>
</protein>
<dbReference type="SUPFAM" id="SSF48371">
    <property type="entry name" value="ARM repeat"/>
    <property type="match status" value="1"/>
</dbReference>
<proteinExistence type="predicted"/>
<keyword evidence="5" id="KW-0234">DNA repair</keyword>
<keyword evidence="6" id="KW-0539">Nucleus</keyword>
<dbReference type="GO" id="GO:0051301">
    <property type="term" value="P:cell division"/>
    <property type="evidence" value="ECO:0007669"/>
    <property type="project" value="UniProtKB-KW"/>
</dbReference>
<dbReference type="InterPro" id="IPR016024">
    <property type="entry name" value="ARM-type_fold"/>
</dbReference>
<dbReference type="GO" id="GO:0006281">
    <property type="term" value="P:DNA repair"/>
    <property type="evidence" value="ECO:0007669"/>
    <property type="project" value="UniProtKB-KW"/>
</dbReference>
<dbReference type="GO" id="GO:0005634">
    <property type="term" value="C:nucleus"/>
    <property type="evidence" value="ECO:0007669"/>
    <property type="project" value="UniProtKB-SubCell"/>
</dbReference>
<dbReference type="CDD" id="cd20404">
    <property type="entry name" value="Tudor_Agenet_AtEML-like"/>
    <property type="match status" value="1"/>
</dbReference>
<feature type="compositionally biased region" description="Basic and acidic residues" evidence="8">
    <location>
        <begin position="344"/>
        <end position="370"/>
    </location>
</feature>
<evidence type="ECO:0000256" key="7">
    <source>
        <dbReference type="ARBA" id="ARBA00023306"/>
    </source>
</evidence>
<evidence type="ECO:0000256" key="8">
    <source>
        <dbReference type="SAM" id="MobiDB-lite"/>
    </source>
</evidence>
<organism evidence="9 10">
    <name type="scientific">Lithospermum erythrorhizon</name>
    <name type="common">Purple gromwell</name>
    <name type="synonym">Lithospermum officinale var. erythrorhizon</name>
    <dbReference type="NCBI Taxonomy" id="34254"/>
    <lineage>
        <taxon>Eukaryota</taxon>
        <taxon>Viridiplantae</taxon>
        <taxon>Streptophyta</taxon>
        <taxon>Embryophyta</taxon>
        <taxon>Tracheophyta</taxon>
        <taxon>Spermatophyta</taxon>
        <taxon>Magnoliopsida</taxon>
        <taxon>eudicotyledons</taxon>
        <taxon>Gunneridae</taxon>
        <taxon>Pentapetalae</taxon>
        <taxon>asterids</taxon>
        <taxon>lamiids</taxon>
        <taxon>Boraginales</taxon>
        <taxon>Boraginaceae</taxon>
        <taxon>Boraginoideae</taxon>
        <taxon>Lithospermeae</taxon>
        <taxon>Lithospermum</taxon>
    </lineage>
</organism>
<name>A0AAV3R5N3_LITER</name>
<evidence type="ECO:0000256" key="1">
    <source>
        <dbReference type="ARBA" id="ARBA00004123"/>
    </source>
</evidence>
<feature type="region of interest" description="Disordered" evidence="8">
    <location>
        <begin position="336"/>
        <end position="391"/>
    </location>
</feature>
<dbReference type="Gene3D" id="2.30.30.140">
    <property type="match status" value="1"/>
</dbReference>
<dbReference type="Pfam" id="PF20168">
    <property type="entry name" value="PDS5"/>
    <property type="match status" value="1"/>
</dbReference>
<comment type="subcellular location">
    <subcellularLocation>
        <location evidence="1">Nucleus</location>
    </subcellularLocation>
</comment>
<evidence type="ECO:0000313" key="9">
    <source>
        <dbReference type="EMBL" id="GAA0170297.1"/>
    </source>
</evidence>
<evidence type="ECO:0000313" key="10">
    <source>
        <dbReference type="Proteomes" id="UP001454036"/>
    </source>
</evidence>
<evidence type="ECO:0000256" key="6">
    <source>
        <dbReference type="ARBA" id="ARBA00023242"/>
    </source>
</evidence>
<feature type="compositionally biased region" description="Basic and acidic residues" evidence="8">
    <location>
        <begin position="264"/>
        <end position="291"/>
    </location>
</feature>
<sequence length="464" mass="52828">MDNQSGTDSKLEKLQKGLRDVGDALFTPPSQTHQLLCLLDKTENLLSKVAQDVPFSFKVALLPLLEALASKSLLGHLDVNVKVSVVSCIVELSRISAPDQLYTNEVMMEIFKLVVLAFEKLTDTSDRYYSKAVNILKNTSKLKFFNVLLDLECEELIIQIFQLFFSIISFNHKDDVLGYMEDIMKLILEGTEDISLELLKPIVASLSRENKNEHSMKLGTVILRNCAVKLKPYLQRAVSEFNYDLDDYVEVTRSICEGEFDVPNEQRRRPEERPDSKHRNVSDIEDGKPEVETAAVPQKKALKKPASDNSAAEKKISIVIQTKGKKDQLLHQLKGMKQSSDNGTSEKHVTTDEDNTGKAKDKNNSEEGTKTKGQSKPGLKKEEESKKRKAIKRYGEELVDLRIKVWWPMDKRFYEGVVRSFDPVKMKHKVLYLDGEEENLNLNKERWKLVDQEQDADVQGPNPK</sequence>
<evidence type="ECO:0000256" key="2">
    <source>
        <dbReference type="ARBA" id="ARBA00022618"/>
    </source>
</evidence>
<keyword evidence="4" id="KW-0498">Mitosis</keyword>
<dbReference type="PANTHER" id="PTHR12663:SF69">
    <property type="entry name" value="SISTER CHROMATID COHESION PROTEIN PDS5 HOMOLOG E"/>
    <property type="match status" value="1"/>
</dbReference>
<keyword evidence="2" id="KW-0132">Cell division</keyword>
<dbReference type="EMBL" id="BAABME010007184">
    <property type="protein sequence ID" value="GAA0170297.1"/>
    <property type="molecule type" value="Genomic_DNA"/>
</dbReference>
<dbReference type="AlphaFoldDB" id="A0AAV3R5N3"/>
<keyword evidence="10" id="KW-1185">Reference proteome</keyword>
<dbReference type="GO" id="GO:0035825">
    <property type="term" value="P:homologous recombination"/>
    <property type="evidence" value="ECO:0007669"/>
    <property type="project" value="UniProtKB-ARBA"/>
</dbReference>
<comment type="caution">
    <text evidence="9">The sequence shown here is derived from an EMBL/GenBank/DDBJ whole genome shotgun (WGS) entry which is preliminary data.</text>
</comment>
<feature type="region of interest" description="Disordered" evidence="8">
    <location>
        <begin position="262"/>
        <end position="312"/>
    </location>
</feature>
<dbReference type="InterPro" id="IPR039776">
    <property type="entry name" value="Pds5"/>
</dbReference>
<dbReference type="GO" id="GO:0000785">
    <property type="term" value="C:chromatin"/>
    <property type="evidence" value="ECO:0007669"/>
    <property type="project" value="TreeGrafter"/>
</dbReference>
<dbReference type="GO" id="GO:0007064">
    <property type="term" value="P:mitotic sister chromatid cohesion"/>
    <property type="evidence" value="ECO:0007669"/>
    <property type="project" value="InterPro"/>
</dbReference>